<dbReference type="Proteomes" id="UP000254065">
    <property type="component" value="Unassembled WGS sequence"/>
</dbReference>
<organism evidence="3 4">
    <name type="scientific">Moraxella caprae</name>
    <dbReference type="NCBI Taxonomy" id="90240"/>
    <lineage>
        <taxon>Bacteria</taxon>
        <taxon>Pseudomonadati</taxon>
        <taxon>Pseudomonadota</taxon>
        <taxon>Gammaproteobacteria</taxon>
        <taxon>Moraxellales</taxon>
        <taxon>Moraxellaceae</taxon>
        <taxon>Moraxella</taxon>
    </lineage>
</organism>
<keyword evidence="3" id="KW-0547">Nucleotide-binding</keyword>
<feature type="chain" id="PRO_5016970110" evidence="1">
    <location>
        <begin position="22"/>
        <end position="212"/>
    </location>
</feature>
<dbReference type="EMBL" id="UGQB01000004">
    <property type="protein sequence ID" value="STZ07848.1"/>
    <property type="molecule type" value="Genomic_DNA"/>
</dbReference>
<dbReference type="InterPro" id="IPR005074">
    <property type="entry name" value="Peptidase_C39"/>
</dbReference>
<dbReference type="OrthoDB" id="13401at2"/>
<name>A0A378QYK1_9GAMM</name>
<evidence type="ECO:0000313" key="4">
    <source>
        <dbReference type="Proteomes" id="UP000254065"/>
    </source>
</evidence>
<gene>
    <name evidence="3" type="ORF">NCTC12877_00827</name>
</gene>
<dbReference type="GO" id="GO:0016020">
    <property type="term" value="C:membrane"/>
    <property type="evidence" value="ECO:0007669"/>
    <property type="project" value="InterPro"/>
</dbReference>
<dbReference type="GO" id="GO:0008233">
    <property type="term" value="F:peptidase activity"/>
    <property type="evidence" value="ECO:0007669"/>
    <property type="project" value="InterPro"/>
</dbReference>
<evidence type="ECO:0000259" key="2">
    <source>
        <dbReference type="PROSITE" id="PS50990"/>
    </source>
</evidence>
<dbReference type="GO" id="GO:0006508">
    <property type="term" value="P:proteolysis"/>
    <property type="evidence" value="ECO:0007669"/>
    <property type="project" value="InterPro"/>
</dbReference>
<dbReference type="PROSITE" id="PS50990">
    <property type="entry name" value="PEPTIDASE_C39"/>
    <property type="match status" value="1"/>
</dbReference>
<dbReference type="Pfam" id="PF03412">
    <property type="entry name" value="Peptidase_C39"/>
    <property type="match status" value="1"/>
</dbReference>
<keyword evidence="4" id="KW-1185">Reference proteome</keyword>
<reference evidence="3 4" key="1">
    <citation type="submission" date="2018-06" db="EMBL/GenBank/DDBJ databases">
        <authorList>
            <consortium name="Pathogen Informatics"/>
            <person name="Doyle S."/>
        </authorList>
    </citation>
    <scope>NUCLEOTIDE SEQUENCE [LARGE SCALE GENOMIC DNA]</scope>
    <source>
        <strain evidence="3 4">NCTC12877</strain>
    </source>
</reference>
<accession>A0A378QYK1</accession>
<dbReference type="Gene3D" id="3.90.70.10">
    <property type="entry name" value="Cysteine proteinases"/>
    <property type="match status" value="1"/>
</dbReference>
<keyword evidence="3" id="KW-0067">ATP-binding</keyword>
<proteinExistence type="predicted"/>
<feature type="signal peptide" evidence="1">
    <location>
        <begin position="1"/>
        <end position="21"/>
    </location>
</feature>
<dbReference type="CDD" id="cd02423">
    <property type="entry name" value="Peptidase_C39G"/>
    <property type="match status" value="1"/>
</dbReference>
<keyword evidence="1" id="KW-0732">Signal</keyword>
<evidence type="ECO:0000256" key="1">
    <source>
        <dbReference type="SAM" id="SignalP"/>
    </source>
</evidence>
<dbReference type="RefSeq" id="WP_051225829.1">
    <property type="nucleotide sequence ID" value="NZ_UGQB01000004.1"/>
</dbReference>
<feature type="domain" description="Peptidase C39" evidence="2">
    <location>
        <begin position="46"/>
        <end position="169"/>
    </location>
</feature>
<dbReference type="STRING" id="1122244.GCA_000426885_00672"/>
<dbReference type="AlphaFoldDB" id="A0A378QYK1"/>
<evidence type="ECO:0000313" key="3">
    <source>
        <dbReference type="EMBL" id="STZ07848.1"/>
    </source>
</evidence>
<sequence length="212" mass="24275">MTHFLKIGLVISTIMATYAHADWYTPNSLSTKTTWKDIKDSQLTKQDVDYSCGASSLSTVLTYFYQNPKTESEILDDMALDDVMASFLDLAKVSEKYGYTARGMMMDYDTLAKIKIPAIVYVNHKRSDHFSVVRAIDKQNVYLADSSWGNRTLTRKQFEKLWLTTDNLTSGKVLLILPTTDHQKQMSDKDFTAIQDAQTLLRQSPVLFRRFL</sequence>
<protein>
    <submittedName>
        <fullName evidence="3">NHLM bacteriocin system ABC transporter, peptidase/ATP-binding protein</fullName>
    </submittedName>
</protein>
<dbReference type="GO" id="GO:0005524">
    <property type="term" value="F:ATP binding"/>
    <property type="evidence" value="ECO:0007669"/>
    <property type="project" value="UniProtKB-KW"/>
</dbReference>